<proteinExistence type="predicted"/>
<feature type="region of interest" description="Disordered" evidence="1">
    <location>
        <begin position="26"/>
        <end position="66"/>
    </location>
</feature>
<evidence type="ECO:0000313" key="2">
    <source>
        <dbReference type="EMBL" id="MBW0144803.1"/>
    </source>
</evidence>
<accession>A0ABS6V6W2</accession>
<feature type="compositionally biased region" description="Acidic residues" evidence="1">
    <location>
        <begin position="26"/>
        <end position="41"/>
    </location>
</feature>
<dbReference type="EMBL" id="JAHVAH010000001">
    <property type="protein sequence ID" value="MBW0144803.1"/>
    <property type="molecule type" value="Genomic_DNA"/>
</dbReference>
<evidence type="ECO:0000256" key="1">
    <source>
        <dbReference type="SAM" id="MobiDB-lite"/>
    </source>
</evidence>
<evidence type="ECO:0000313" key="3">
    <source>
        <dbReference type="Proteomes" id="UP000698028"/>
    </source>
</evidence>
<protein>
    <submittedName>
        <fullName evidence="2">Uncharacterized protein</fullName>
    </submittedName>
</protein>
<gene>
    <name evidence="2" type="ORF">KTQ36_05775</name>
</gene>
<keyword evidence="3" id="KW-1185">Reference proteome</keyword>
<sequence length="66" mass="6667">MHTIVIATAAALTLAACGQEEAAEETVQAEEVSLENEEEAGDVTAIDAATSADANMAPDSGSDDED</sequence>
<name>A0ABS6V6W2_9SPHN</name>
<organism evidence="2 3">
    <name type="scientific">Sphingomicrobium clamense</name>
    <dbReference type="NCBI Taxonomy" id="2851013"/>
    <lineage>
        <taxon>Bacteria</taxon>
        <taxon>Pseudomonadati</taxon>
        <taxon>Pseudomonadota</taxon>
        <taxon>Alphaproteobacteria</taxon>
        <taxon>Sphingomonadales</taxon>
        <taxon>Sphingomonadaceae</taxon>
        <taxon>Sphingomicrobium</taxon>
    </lineage>
</organism>
<dbReference type="RefSeq" id="WP_218632763.1">
    <property type="nucleotide sequence ID" value="NZ_JAHVAH010000001.1"/>
</dbReference>
<reference evidence="2 3" key="1">
    <citation type="submission" date="2021-07" db="EMBL/GenBank/DDBJ databases">
        <title>The draft genome sequence of Sphingomicrobium sp. B8.</title>
        <authorList>
            <person name="Mu L."/>
        </authorList>
    </citation>
    <scope>NUCLEOTIDE SEQUENCE [LARGE SCALE GENOMIC DNA]</scope>
    <source>
        <strain evidence="2 3">B8</strain>
    </source>
</reference>
<comment type="caution">
    <text evidence="2">The sequence shown here is derived from an EMBL/GenBank/DDBJ whole genome shotgun (WGS) entry which is preliminary data.</text>
</comment>
<dbReference type="Proteomes" id="UP000698028">
    <property type="component" value="Unassembled WGS sequence"/>
</dbReference>